<reference evidence="6 7" key="1">
    <citation type="submission" date="2022-12" db="EMBL/GenBank/DDBJ databases">
        <title>Chromosome-scale assembly of the Ensete ventricosum genome.</title>
        <authorList>
            <person name="Dussert Y."/>
            <person name="Stocks J."/>
            <person name="Wendawek A."/>
            <person name="Woldeyes F."/>
            <person name="Nichols R.A."/>
            <person name="Borrell J.S."/>
        </authorList>
    </citation>
    <scope>NUCLEOTIDE SEQUENCE [LARGE SCALE GENOMIC DNA]</scope>
    <source>
        <strain evidence="7">cv. Maze</strain>
        <tissue evidence="6">Seeds</tissue>
    </source>
</reference>
<keyword evidence="5" id="KW-0325">Glycoprotein</keyword>
<proteinExistence type="predicted"/>
<evidence type="ECO:0000313" key="7">
    <source>
        <dbReference type="Proteomes" id="UP001222027"/>
    </source>
</evidence>
<dbReference type="GO" id="GO:0016020">
    <property type="term" value="C:membrane"/>
    <property type="evidence" value="ECO:0007669"/>
    <property type="project" value="UniProtKB-SubCell"/>
</dbReference>
<organism evidence="6 7">
    <name type="scientific">Ensete ventricosum</name>
    <name type="common">Abyssinian banana</name>
    <name type="synonym">Musa ensete</name>
    <dbReference type="NCBI Taxonomy" id="4639"/>
    <lineage>
        <taxon>Eukaryota</taxon>
        <taxon>Viridiplantae</taxon>
        <taxon>Streptophyta</taxon>
        <taxon>Embryophyta</taxon>
        <taxon>Tracheophyta</taxon>
        <taxon>Spermatophyta</taxon>
        <taxon>Magnoliopsida</taxon>
        <taxon>Liliopsida</taxon>
        <taxon>Zingiberales</taxon>
        <taxon>Musaceae</taxon>
        <taxon>Ensete</taxon>
    </lineage>
</organism>
<evidence type="ECO:0000256" key="5">
    <source>
        <dbReference type="ARBA" id="ARBA00023180"/>
    </source>
</evidence>
<keyword evidence="2" id="KW-0328">Glycosyltransferase</keyword>
<dbReference type="AlphaFoldDB" id="A0AAV8P3J6"/>
<keyword evidence="3" id="KW-0808">Transferase</keyword>
<evidence type="ECO:0000256" key="3">
    <source>
        <dbReference type="ARBA" id="ARBA00022679"/>
    </source>
</evidence>
<comment type="subcellular location">
    <subcellularLocation>
        <location evidence="1">Membrane</location>
        <topology evidence="1">Single-pass type II membrane protein</topology>
    </subcellularLocation>
</comment>
<dbReference type="Pfam" id="PF02485">
    <property type="entry name" value="Branch"/>
    <property type="match status" value="1"/>
</dbReference>
<dbReference type="InterPro" id="IPR044610">
    <property type="entry name" value="GLCAT14A/B/C"/>
</dbReference>
<dbReference type="PANTHER" id="PTHR45719">
    <property type="entry name" value="GLYCOSYLTRANSFERASE"/>
    <property type="match status" value="1"/>
</dbReference>
<protein>
    <submittedName>
        <fullName evidence="6">Uncharacterized protein</fullName>
    </submittedName>
</protein>
<dbReference type="PANTHER" id="PTHR45719:SF7">
    <property type="entry name" value="OS01G0201100 PROTEIN"/>
    <property type="match status" value="1"/>
</dbReference>
<accession>A0AAV8P3J6</accession>
<name>A0AAV8P3J6_ENSVE</name>
<comment type="caution">
    <text evidence="6">The sequence shown here is derived from an EMBL/GenBank/DDBJ whole genome shotgun (WGS) entry which is preliminary data.</text>
</comment>
<sequence length="579" mass="64782">MEQRAKAPPLVPLAMEKRWMWPLLLCSVVVIILAVTSSNMSIISSFQTMFLIFPTVPSANRTGPAFVESQLACAPPPPVGSRIPRLAYLISGSKGDLDRLWRTLRALYHPRNVYVVHLDLESPASERLELALRVANDTVFVTVGNVHVVEKANMVTYRGPTMVASTLHACAILLKESKEWDWFINLSASDYPLVTQDDILHVFSSLPRNISFVEHTSRLGWKEGQRARPLMVDPGLYRTRKTDVFWVSQKREVPTAFKLFTGSAWVALTREFAEFCVWGWDNLPRILLMYYTNFISSPEGYFQTVICNAPEFSVTVANHDLHYISWDVPPKQHPHTLSMDDLPKMIGSNAPFARKFKRNDPVLDQIDAELLGRAEGSFVPGGWCAGAPLCTEVGDPTRLHPGPGAERLAALMDVIVRSKQFSQNQCSYRRRGLTTRGGEGELLHAVVSRSARHVGSSIVMPDLKPLITTTAAAVAYILLEQLPIQKMGSLMYLENVCLSLKKWWNKICHCWFCCCNCDATAPSPEQKFFISTWITAFHYYNARFIDKAAVSAITSGSNCYFLGTDSAPECLLSLSLCVN</sequence>
<evidence type="ECO:0000256" key="1">
    <source>
        <dbReference type="ARBA" id="ARBA00004606"/>
    </source>
</evidence>
<gene>
    <name evidence="6" type="ORF">OPV22_027989</name>
</gene>
<evidence type="ECO:0000256" key="4">
    <source>
        <dbReference type="ARBA" id="ARBA00023136"/>
    </source>
</evidence>
<evidence type="ECO:0000313" key="6">
    <source>
        <dbReference type="EMBL" id="KAJ8465437.1"/>
    </source>
</evidence>
<dbReference type="EMBL" id="JAQQAF010000008">
    <property type="protein sequence ID" value="KAJ8465437.1"/>
    <property type="molecule type" value="Genomic_DNA"/>
</dbReference>
<evidence type="ECO:0000256" key="2">
    <source>
        <dbReference type="ARBA" id="ARBA00022676"/>
    </source>
</evidence>
<keyword evidence="4" id="KW-0472">Membrane</keyword>
<dbReference type="GO" id="GO:0015020">
    <property type="term" value="F:glucuronosyltransferase activity"/>
    <property type="evidence" value="ECO:0007669"/>
    <property type="project" value="InterPro"/>
</dbReference>
<keyword evidence="7" id="KW-1185">Reference proteome</keyword>
<dbReference type="Proteomes" id="UP001222027">
    <property type="component" value="Unassembled WGS sequence"/>
</dbReference>
<dbReference type="InterPro" id="IPR003406">
    <property type="entry name" value="Glyco_trans_14"/>
</dbReference>